<dbReference type="PANTHER" id="PTHR15076">
    <property type="entry name" value="CD99/MIC2 PROTEIN RELATED"/>
    <property type="match status" value="1"/>
</dbReference>
<evidence type="ECO:0000256" key="10">
    <source>
        <dbReference type="ARBA" id="ARBA00037814"/>
    </source>
</evidence>
<evidence type="ECO:0000256" key="8">
    <source>
        <dbReference type="ARBA" id="ARBA00022989"/>
    </source>
</evidence>
<evidence type="ECO:0000256" key="9">
    <source>
        <dbReference type="ARBA" id="ARBA00023136"/>
    </source>
</evidence>
<keyword evidence="3" id="KW-1003">Cell membrane</keyword>
<dbReference type="GeneTree" id="ENSGT00940000154344"/>
<name>A0A3B3R458_9TELE</name>
<keyword evidence="7" id="KW-0965">Cell junction</keyword>
<keyword evidence="6" id="KW-0130">Cell adhesion</keyword>
<evidence type="ECO:0000256" key="4">
    <source>
        <dbReference type="ARBA" id="ARBA00022692"/>
    </source>
</evidence>
<dbReference type="GO" id="GO:0070161">
    <property type="term" value="C:anchoring junction"/>
    <property type="evidence" value="ECO:0007669"/>
    <property type="project" value="UniProtKB-SubCell"/>
</dbReference>
<evidence type="ECO:0000256" key="7">
    <source>
        <dbReference type="ARBA" id="ARBA00022949"/>
    </source>
</evidence>
<keyword evidence="16" id="KW-1185">Reference proteome</keyword>
<evidence type="ECO:0000256" key="6">
    <source>
        <dbReference type="ARBA" id="ARBA00022889"/>
    </source>
</evidence>
<keyword evidence="5 14" id="KW-0732">Signal</keyword>
<protein>
    <recommendedName>
        <fullName evidence="11">CD99 antigen-like protein 2</fullName>
    </recommendedName>
</protein>
<evidence type="ECO:0000313" key="16">
    <source>
        <dbReference type="Proteomes" id="UP000261540"/>
    </source>
</evidence>
<reference evidence="15" key="1">
    <citation type="submission" date="2025-08" db="UniProtKB">
        <authorList>
            <consortium name="Ensembl"/>
        </authorList>
    </citation>
    <scope>IDENTIFICATION</scope>
</reference>
<comment type="subcellular location">
    <subcellularLocation>
        <location evidence="1">Cell junction</location>
    </subcellularLocation>
    <subcellularLocation>
        <location evidence="10">Cell membrane</location>
        <topology evidence="10">Single-pass type I membrane protein</topology>
        <orientation evidence="10">Extracellular side</orientation>
    </subcellularLocation>
</comment>
<feature type="transmembrane region" description="Helical" evidence="13">
    <location>
        <begin position="177"/>
        <end position="198"/>
    </location>
</feature>
<feature type="region of interest" description="Disordered" evidence="12">
    <location>
        <begin position="32"/>
        <end position="167"/>
    </location>
</feature>
<feature type="signal peptide" evidence="14">
    <location>
        <begin position="1"/>
        <end position="22"/>
    </location>
</feature>
<reference evidence="15" key="2">
    <citation type="submission" date="2025-09" db="UniProtKB">
        <authorList>
            <consortium name="Ensembl"/>
        </authorList>
    </citation>
    <scope>IDENTIFICATION</scope>
</reference>
<evidence type="ECO:0000256" key="5">
    <source>
        <dbReference type="ARBA" id="ARBA00022729"/>
    </source>
</evidence>
<feature type="compositionally biased region" description="Low complexity" evidence="12">
    <location>
        <begin position="53"/>
        <end position="73"/>
    </location>
</feature>
<evidence type="ECO:0000256" key="13">
    <source>
        <dbReference type="SAM" id="Phobius"/>
    </source>
</evidence>
<evidence type="ECO:0000256" key="2">
    <source>
        <dbReference type="ARBA" id="ARBA00008763"/>
    </source>
</evidence>
<dbReference type="STRING" id="1676925.ENSPKIP00000012471"/>
<dbReference type="Pfam" id="PF12301">
    <property type="entry name" value="CD99L2"/>
    <property type="match status" value="1"/>
</dbReference>
<comment type="similarity">
    <text evidence="2">Belongs to the CD99 family.</text>
</comment>
<keyword evidence="4 13" id="KW-0812">Transmembrane</keyword>
<evidence type="ECO:0000256" key="11">
    <source>
        <dbReference type="ARBA" id="ARBA00040427"/>
    </source>
</evidence>
<evidence type="ECO:0000256" key="12">
    <source>
        <dbReference type="SAM" id="MobiDB-lite"/>
    </source>
</evidence>
<evidence type="ECO:0000313" key="15">
    <source>
        <dbReference type="Ensembl" id="ENSPKIP00000012471.1"/>
    </source>
</evidence>
<sequence length="246" mass="26317">MGKFSAWPLLGLFSLLALRALSQDLSLEDALDVTTKAPPKPKPPAGGGKDLDLLTVKPPEKLTTTTKAPAKPKQNPDLSQSDYFAPTIRPGLLPRTTTKAPRSTPPPPKHQSGDLNLEDAMDPSNDIKVDGKKKKGVDGQLSDRDLEDLSDYTPDKGKGGRGDSDNNYDTLAETGTIAGIASAVGMALIGAVTSYISYQKKKLCFGIQQSLNAEMMKEENPEAVVSQEPQVQATLLQHPNAETPQD</sequence>
<evidence type="ECO:0000256" key="3">
    <source>
        <dbReference type="ARBA" id="ARBA00022475"/>
    </source>
</evidence>
<dbReference type="Ensembl" id="ENSPKIT00000036868.1">
    <property type="protein sequence ID" value="ENSPKIP00000012471.1"/>
    <property type="gene ID" value="ENSPKIG00000000258.1"/>
</dbReference>
<dbReference type="Proteomes" id="UP000261540">
    <property type="component" value="Unplaced"/>
</dbReference>
<dbReference type="InterPro" id="IPR022078">
    <property type="entry name" value="CD99L2"/>
</dbReference>
<evidence type="ECO:0000256" key="1">
    <source>
        <dbReference type="ARBA" id="ARBA00004282"/>
    </source>
</evidence>
<accession>A0A3B3R458</accession>
<gene>
    <name evidence="15" type="primary">CD99L2</name>
</gene>
<dbReference type="GO" id="GO:0005886">
    <property type="term" value="C:plasma membrane"/>
    <property type="evidence" value="ECO:0007669"/>
    <property type="project" value="UniProtKB-SubCell"/>
</dbReference>
<dbReference type="GO" id="GO:0007155">
    <property type="term" value="P:cell adhesion"/>
    <property type="evidence" value="ECO:0007669"/>
    <property type="project" value="UniProtKB-KW"/>
</dbReference>
<dbReference type="AlphaFoldDB" id="A0A3B3R458"/>
<proteinExistence type="inferred from homology"/>
<feature type="compositionally biased region" description="Basic and acidic residues" evidence="12">
    <location>
        <begin position="153"/>
        <end position="164"/>
    </location>
</feature>
<dbReference type="PANTHER" id="PTHR15076:SF12">
    <property type="entry name" value="CD99 ANTIGEN-LIKE PROTEIN 2"/>
    <property type="match status" value="1"/>
</dbReference>
<organism evidence="15 16">
    <name type="scientific">Paramormyrops kingsleyae</name>
    <dbReference type="NCBI Taxonomy" id="1676925"/>
    <lineage>
        <taxon>Eukaryota</taxon>
        <taxon>Metazoa</taxon>
        <taxon>Chordata</taxon>
        <taxon>Craniata</taxon>
        <taxon>Vertebrata</taxon>
        <taxon>Euteleostomi</taxon>
        <taxon>Actinopterygii</taxon>
        <taxon>Neopterygii</taxon>
        <taxon>Teleostei</taxon>
        <taxon>Osteoglossocephala</taxon>
        <taxon>Osteoglossomorpha</taxon>
        <taxon>Osteoglossiformes</taxon>
        <taxon>Mormyridae</taxon>
        <taxon>Paramormyrops</taxon>
    </lineage>
</organism>
<evidence type="ECO:0000256" key="14">
    <source>
        <dbReference type="SAM" id="SignalP"/>
    </source>
</evidence>
<keyword evidence="8 13" id="KW-1133">Transmembrane helix</keyword>
<feature type="chain" id="PRO_5017303891" description="CD99 antigen-like protein 2" evidence="14">
    <location>
        <begin position="23"/>
        <end position="246"/>
    </location>
</feature>
<keyword evidence="9 13" id="KW-0472">Membrane</keyword>